<evidence type="ECO:0000256" key="1">
    <source>
        <dbReference type="ARBA" id="ARBA00022729"/>
    </source>
</evidence>
<evidence type="ECO:0000256" key="2">
    <source>
        <dbReference type="SAM" id="SignalP"/>
    </source>
</evidence>
<accession>A0ABX8AD14</accession>
<dbReference type="InterPro" id="IPR027304">
    <property type="entry name" value="Trigger_fact/SurA_dom_sf"/>
</dbReference>
<dbReference type="PANTHER" id="PTHR47637">
    <property type="entry name" value="CHAPERONE SURA"/>
    <property type="match status" value="1"/>
</dbReference>
<dbReference type="GO" id="GO:0016853">
    <property type="term" value="F:isomerase activity"/>
    <property type="evidence" value="ECO:0007669"/>
    <property type="project" value="UniProtKB-KW"/>
</dbReference>
<dbReference type="SUPFAM" id="SSF109998">
    <property type="entry name" value="Triger factor/SurA peptide-binding domain-like"/>
    <property type="match status" value="1"/>
</dbReference>
<dbReference type="InterPro" id="IPR050280">
    <property type="entry name" value="OMP_Chaperone_SurA"/>
</dbReference>
<organism evidence="3 4">
    <name type="scientific">Tardiphaga alba</name>
    <dbReference type="NCBI Taxonomy" id="340268"/>
    <lineage>
        <taxon>Bacteria</taxon>
        <taxon>Pseudomonadati</taxon>
        <taxon>Pseudomonadota</taxon>
        <taxon>Alphaproteobacteria</taxon>
        <taxon>Hyphomicrobiales</taxon>
        <taxon>Nitrobacteraceae</taxon>
        <taxon>Tardiphaga</taxon>
    </lineage>
</organism>
<dbReference type="EMBL" id="CP036498">
    <property type="protein sequence ID" value="QUS39710.1"/>
    <property type="molecule type" value="Genomic_DNA"/>
</dbReference>
<proteinExistence type="predicted"/>
<keyword evidence="1 2" id="KW-0732">Signal</keyword>
<dbReference type="Gene3D" id="1.10.4030.10">
    <property type="entry name" value="Porin chaperone SurA, peptide-binding domain"/>
    <property type="match status" value="1"/>
</dbReference>
<name>A0ABX8AD14_9BRAD</name>
<evidence type="ECO:0000313" key="3">
    <source>
        <dbReference type="EMBL" id="QUS39710.1"/>
    </source>
</evidence>
<feature type="signal peptide" evidence="2">
    <location>
        <begin position="1"/>
        <end position="31"/>
    </location>
</feature>
<evidence type="ECO:0000313" key="4">
    <source>
        <dbReference type="Proteomes" id="UP000682843"/>
    </source>
</evidence>
<gene>
    <name evidence="3" type="ORF">RPMA_13325</name>
</gene>
<reference evidence="3 4" key="1">
    <citation type="submission" date="2019-02" db="EMBL/GenBank/DDBJ databases">
        <title>Emended description of the genus Rhodopseudomonas and description of Rhodopseudomonas albus sp. nov., a non-phototrophic, heavy-metal-tolerant bacterium isolated from garden soil.</title>
        <authorList>
            <person name="Bao Z."/>
            <person name="Cao W.W."/>
            <person name="Sato Y."/>
            <person name="Nishizawa T."/>
            <person name="Zhao J."/>
            <person name="Guo Y."/>
            <person name="Ohta H."/>
        </authorList>
    </citation>
    <scope>NUCLEOTIDE SEQUENCE [LARGE SCALE GENOMIC DNA]</scope>
    <source>
        <strain evidence="3 4">SK50-23</strain>
    </source>
</reference>
<dbReference type="Proteomes" id="UP000682843">
    <property type="component" value="Chromosome"/>
</dbReference>
<feature type="chain" id="PRO_5045462893" evidence="2">
    <location>
        <begin position="32"/>
        <end position="310"/>
    </location>
</feature>
<dbReference type="Pfam" id="PF13624">
    <property type="entry name" value="SurA_N_3"/>
    <property type="match status" value="1"/>
</dbReference>
<sequence>MMNAMNARHLVHAAMATAAMVLISAVSPAHAQTVAVIVNGEPITNMDIEQRMKLNALSGAKENSRQSVLDDLINEKVKIKEGKKFSVDPGPSEVDGSYANMASRMRLTPDQLTQSLASKGIRPNTLKSRLKADMVWNAIVRGRFKQSLQVGEKEVEAAVQGQGGDATAEAFEYQMRPLVLIVPRGAGGGLAEARHKEAMALRERIQSCDDAIRTFKSTQNATVKGIVVKSSADLPPNLRDMLDKTPIGHLTSPEVTAQGIEMVALCSRKPTKVDTPKKREVREKMFAEKFDAKSKSYLADVRKAAMIEYR</sequence>
<dbReference type="PANTHER" id="PTHR47637:SF1">
    <property type="entry name" value="CHAPERONE SURA"/>
    <property type="match status" value="1"/>
</dbReference>
<keyword evidence="3" id="KW-0413">Isomerase</keyword>
<keyword evidence="4" id="KW-1185">Reference proteome</keyword>
<protein>
    <submittedName>
        <fullName evidence="3">Peptidylprolyl isomerase</fullName>
    </submittedName>
</protein>